<dbReference type="OrthoDB" id="20872at2759"/>
<evidence type="ECO:0000313" key="5">
    <source>
        <dbReference type="EMBL" id="EAU30776.1"/>
    </source>
</evidence>
<feature type="compositionally biased region" description="Polar residues" evidence="4">
    <location>
        <begin position="696"/>
        <end position="707"/>
    </location>
</feature>
<reference evidence="6" key="1">
    <citation type="submission" date="2005-09" db="EMBL/GenBank/DDBJ databases">
        <title>Annotation of the Aspergillus terreus NIH2624 genome.</title>
        <authorList>
            <person name="Birren B.W."/>
            <person name="Lander E.S."/>
            <person name="Galagan J.E."/>
            <person name="Nusbaum C."/>
            <person name="Devon K."/>
            <person name="Henn M."/>
            <person name="Ma L.-J."/>
            <person name="Jaffe D.B."/>
            <person name="Butler J."/>
            <person name="Alvarez P."/>
            <person name="Gnerre S."/>
            <person name="Grabherr M."/>
            <person name="Kleber M."/>
            <person name="Mauceli E.W."/>
            <person name="Brockman W."/>
            <person name="Rounsley S."/>
            <person name="Young S.K."/>
            <person name="LaButti K."/>
            <person name="Pushparaj V."/>
            <person name="DeCaprio D."/>
            <person name="Crawford M."/>
            <person name="Koehrsen M."/>
            <person name="Engels R."/>
            <person name="Montgomery P."/>
            <person name="Pearson M."/>
            <person name="Howarth C."/>
            <person name="Larson L."/>
            <person name="Luoma S."/>
            <person name="White J."/>
            <person name="Alvarado L."/>
            <person name="Kodira C.D."/>
            <person name="Zeng Q."/>
            <person name="Oleary S."/>
            <person name="Yandava C."/>
            <person name="Denning D.W."/>
            <person name="Nierman W.C."/>
            <person name="Milne T."/>
            <person name="Madden K."/>
        </authorList>
    </citation>
    <scope>NUCLEOTIDE SEQUENCE [LARGE SCALE GENOMIC DNA]</scope>
    <source>
        <strain evidence="6">NIH 2624 / FGSC A1156</strain>
    </source>
</reference>
<dbReference type="PROSITE" id="PS50297">
    <property type="entry name" value="ANK_REP_REGION"/>
    <property type="match status" value="1"/>
</dbReference>
<feature type="region of interest" description="Disordered" evidence="4">
    <location>
        <begin position="523"/>
        <end position="546"/>
    </location>
</feature>
<dbReference type="EMBL" id="CH476606">
    <property type="protein sequence ID" value="EAU30776.1"/>
    <property type="molecule type" value="Genomic_DNA"/>
</dbReference>
<dbReference type="RefSeq" id="XP_001217230.1">
    <property type="nucleotide sequence ID" value="XM_001217229.1"/>
</dbReference>
<dbReference type="STRING" id="341663.Q0CCE0"/>
<dbReference type="eggNOG" id="KOG0504">
    <property type="taxonomic scope" value="Eukaryota"/>
</dbReference>
<dbReference type="SMART" id="SM00248">
    <property type="entry name" value="ANK"/>
    <property type="match status" value="6"/>
</dbReference>
<feature type="repeat" description="ANK" evidence="3">
    <location>
        <begin position="65"/>
        <end position="97"/>
    </location>
</feature>
<accession>Q0CCE0</accession>
<protein>
    <submittedName>
        <fullName evidence="5">Uncharacterized protein</fullName>
    </submittedName>
</protein>
<evidence type="ECO:0000256" key="3">
    <source>
        <dbReference type="PROSITE-ProRule" id="PRU00023"/>
    </source>
</evidence>
<evidence type="ECO:0000256" key="4">
    <source>
        <dbReference type="SAM" id="MobiDB-lite"/>
    </source>
</evidence>
<feature type="compositionally biased region" description="Low complexity" evidence="4">
    <location>
        <begin position="534"/>
        <end position="546"/>
    </location>
</feature>
<feature type="compositionally biased region" description="Polar residues" evidence="4">
    <location>
        <begin position="729"/>
        <end position="754"/>
    </location>
</feature>
<gene>
    <name evidence="5" type="ORF">ATEG_08644</name>
</gene>
<dbReference type="InterPro" id="IPR002110">
    <property type="entry name" value="Ankyrin_rpt"/>
</dbReference>
<dbReference type="Pfam" id="PF12796">
    <property type="entry name" value="Ank_2"/>
    <property type="match status" value="1"/>
</dbReference>
<dbReference type="OMA" id="MYAIAVN"/>
<proteinExistence type="predicted"/>
<dbReference type="AlphaFoldDB" id="Q0CCE0"/>
<dbReference type="Proteomes" id="UP000007963">
    <property type="component" value="Unassembled WGS sequence"/>
</dbReference>
<feature type="compositionally biased region" description="Low complexity" evidence="4">
    <location>
        <begin position="760"/>
        <end position="782"/>
    </location>
</feature>
<feature type="region of interest" description="Disordered" evidence="4">
    <location>
        <begin position="696"/>
        <end position="805"/>
    </location>
</feature>
<dbReference type="Pfam" id="PF13857">
    <property type="entry name" value="Ank_5"/>
    <property type="match status" value="1"/>
</dbReference>
<dbReference type="PANTHER" id="PTHR24198">
    <property type="entry name" value="ANKYRIN REPEAT AND PROTEIN KINASE DOMAIN-CONTAINING PROTEIN"/>
    <property type="match status" value="1"/>
</dbReference>
<dbReference type="PANTHER" id="PTHR24198:SF165">
    <property type="entry name" value="ANKYRIN REPEAT-CONTAINING PROTEIN-RELATED"/>
    <property type="match status" value="1"/>
</dbReference>
<dbReference type="PROSITE" id="PS50088">
    <property type="entry name" value="ANK_REPEAT"/>
    <property type="match status" value="1"/>
</dbReference>
<dbReference type="GeneID" id="4323087"/>
<dbReference type="Gene3D" id="1.25.40.20">
    <property type="entry name" value="Ankyrin repeat-containing domain"/>
    <property type="match status" value="3"/>
</dbReference>
<organism evidence="5 6">
    <name type="scientific">Aspergillus terreus (strain NIH 2624 / FGSC A1156)</name>
    <dbReference type="NCBI Taxonomy" id="341663"/>
    <lineage>
        <taxon>Eukaryota</taxon>
        <taxon>Fungi</taxon>
        <taxon>Dikarya</taxon>
        <taxon>Ascomycota</taxon>
        <taxon>Pezizomycotina</taxon>
        <taxon>Eurotiomycetes</taxon>
        <taxon>Eurotiomycetidae</taxon>
        <taxon>Eurotiales</taxon>
        <taxon>Aspergillaceae</taxon>
        <taxon>Aspergillus</taxon>
        <taxon>Aspergillus subgen. Circumdati</taxon>
    </lineage>
</organism>
<evidence type="ECO:0000256" key="2">
    <source>
        <dbReference type="ARBA" id="ARBA00023043"/>
    </source>
</evidence>
<dbReference type="InterPro" id="IPR036770">
    <property type="entry name" value="Ankyrin_rpt-contain_sf"/>
</dbReference>
<dbReference type="VEuPathDB" id="FungiDB:ATEG_08644"/>
<evidence type="ECO:0000313" key="6">
    <source>
        <dbReference type="Proteomes" id="UP000007963"/>
    </source>
</evidence>
<sequence length="817" mass="90360">MPVEVSLCVETGVFHTLLHPRRDHRRQQIKPTRTMDIYQAASQGNTDALRAAVEQGCNVNAPDQAGKTPLWLAVQSGQEDACGFLISQGAALKAQGRSILDVAVQEGYTEIVALLWPHCSAEKEYRSLESAISLGFHEIADFLIGTGEFGHQYPQTTGAELSVVDGFPERDIAAFQQWERFFFVRRGQQLQLGPVFLGYALLLAAKADRNGGLRLMQFLLEETAGDPNCKIKINVQFETPLTAAAEKGNLEILAALIDHPNTSLTLAGKYGWPAFLHLLANPHSISTERGRNVARRLSYDASPNQFFNGESGSRLERAFENVLRFGNTRLVRQVIDLVRGAAGTLILPLLIRANEADGLKWIFNSDTVFLSNPPPALWVVLCQYFDRHEDPDALELFAGVAELLVEKKTWNPSILKCLYTRNFSFMQQFFYPRCHVPPKEVTESTLVGLPAASTDESLMKEWADAGFACETLWNAIHCGIWTSPAFDHLLLSPSVDLNEPDPYFTSRRPELEQIPHAFFKDLSSEGQKDPFRPSPRSSASLSPQQAQVHTDYQMQMMLLEQENKRRLILSRDQKALSPQQAQILTDYQMQLMLLEQQNKKRSILSRDQKGLLSFAITTRNALLLDTLLLCPRVNINSQDHYGRTPMMLLSHGGIDLNLRDAEGRTAIFYAAQGGKPDIVQLLVGTHKVDFSIQNKQGQTAYSSSQEDAPTGTMPAKASSSPTHMAKLPTLTTTKHAPINTSTETCGHQGTVPQHQESEESTSTRGTDTTTTSARDSPSSSPTSTPPTPDTCDENEEAKSDDTGGNMLVERAIALIAA</sequence>
<name>Q0CCE0_ASPTN</name>
<dbReference type="HOGENOM" id="CLU_415027_0_0_1"/>
<evidence type="ECO:0000256" key="1">
    <source>
        <dbReference type="ARBA" id="ARBA00022737"/>
    </source>
</evidence>
<dbReference type="SUPFAM" id="SSF48403">
    <property type="entry name" value="Ankyrin repeat"/>
    <property type="match status" value="1"/>
</dbReference>
<keyword evidence="1" id="KW-0677">Repeat</keyword>
<keyword evidence="2 3" id="KW-0040">ANK repeat</keyword>